<keyword evidence="5" id="KW-0963">Cytoplasm</keyword>
<dbReference type="EC" id="2.7.1.24" evidence="5 6"/>
<dbReference type="RefSeq" id="WP_164908800.1">
    <property type="nucleotide sequence ID" value="NZ_CP019384.1"/>
</dbReference>
<keyword evidence="5 8" id="KW-0418">Kinase</keyword>
<dbReference type="PANTHER" id="PTHR10695">
    <property type="entry name" value="DEPHOSPHO-COA KINASE-RELATED"/>
    <property type="match status" value="1"/>
</dbReference>
<organism evidence="8 9">
    <name type="scientific">Velamenicoccus archaeovorus</name>
    <dbReference type="NCBI Taxonomy" id="1930593"/>
    <lineage>
        <taxon>Bacteria</taxon>
        <taxon>Pseudomonadati</taxon>
        <taxon>Candidatus Omnitrophota</taxon>
        <taxon>Candidatus Velamenicoccus</taxon>
    </lineage>
</organism>
<dbReference type="KEGG" id="vai:BU251_01310"/>
<accession>A0A410P2W4</accession>
<evidence type="ECO:0000256" key="1">
    <source>
        <dbReference type="ARBA" id="ARBA00009018"/>
    </source>
</evidence>
<sequence>MTLRRRPRLSAAGLCSGFRPTGGEERRYGPCPGPRASLRGSTTIGLTGGLGTGKSTVLKFFGSLGAKTWNADEVVRRELGANAALKRKIRNAFGEVCLRDGRLDKKKLAAEVFSSPGKVARLERLIHPIVKKKLAAFLRRNKKSGVAVAEVPLLFETDFYKLFDVTACVVASPAVRRKRLLRSHRFTPQDIARRVRHQMPLSRKSARCDMIIHNNGTKSQTYMQVKKIMEEETWKS</sequence>
<dbReference type="Proteomes" id="UP000287243">
    <property type="component" value="Chromosome"/>
</dbReference>
<dbReference type="UniPathway" id="UPA00241">
    <property type="reaction ID" value="UER00356"/>
</dbReference>
<dbReference type="AlphaFoldDB" id="A0A410P2W4"/>
<protein>
    <recommendedName>
        <fullName evidence="5 6">Dephospho-CoA kinase</fullName>
        <ecNumber evidence="5 6">2.7.1.24</ecNumber>
    </recommendedName>
    <alternativeName>
        <fullName evidence="5">Dephosphocoenzyme A kinase</fullName>
    </alternativeName>
</protein>
<comment type="pathway">
    <text evidence="5">Cofactor biosynthesis; coenzyme A biosynthesis; CoA from (R)-pantothenate: step 5/5.</text>
</comment>
<dbReference type="GO" id="GO:0004140">
    <property type="term" value="F:dephospho-CoA kinase activity"/>
    <property type="evidence" value="ECO:0007669"/>
    <property type="project" value="UniProtKB-UniRule"/>
</dbReference>
<comment type="function">
    <text evidence="5">Catalyzes the phosphorylation of the 3'-hydroxyl group of dephosphocoenzyme A to form coenzyme A.</text>
</comment>
<comment type="catalytic activity">
    <reaction evidence="5">
        <text>3'-dephospho-CoA + ATP = ADP + CoA + H(+)</text>
        <dbReference type="Rhea" id="RHEA:18245"/>
        <dbReference type="ChEBI" id="CHEBI:15378"/>
        <dbReference type="ChEBI" id="CHEBI:30616"/>
        <dbReference type="ChEBI" id="CHEBI:57287"/>
        <dbReference type="ChEBI" id="CHEBI:57328"/>
        <dbReference type="ChEBI" id="CHEBI:456216"/>
        <dbReference type="EC" id="2.7.1.24"/>
    </reaction>
</comment>
<dbReference type="EMBL" id="CP019384">
    <property type="protein sequence ID" value="QAT16460.1"/>
    <property type="molecule type" value="Genomic_DNA"/>
</dbReference>
<keyword evidence="4 5" id="KW-0173">Coenzyme A biosynthesis</keyword>
<dbReference type="GO" id="GO:0005524">
    <property type="term" value="F:ATP binding"/>
    <property type="evidence" value="ECO:0007669"/>
    <property type="project" value="UniProtKB-UniRule"/>
</dbReference>
<dbReference type="PROSITE" id="PS51219">
    <property type="entry name" value="DPCK"/>
    <property type="match status" value="1"/>
</dbReference>
<name>A0A410P2W4_VELA1</name>
<dbReference type="HAMAP" id="MF_00376">
    <property type="entry name" value="Dephospho_CoA_kinase"/>
    <property type="match status" value="1"/>
</dbReference>
<evidence type="ECO:0000313" key="8">
    <source>
        <dbReference type="EMBL" id="QAT16460.1"/>
    </source>
</evidence>
<keyword evidence="2 5" id="KW-0547">Nucleotide-binding</keyword>
<dbReference type="Gene3D" id="3.40.50.300">
    <property type="entry name" value="P-loop containing nucleotide triphosphate hydrolases"/>
    <property type="match status" value="1"/>
</dbReference>
<dbReference type="InterPro" id="IPR001977">
    <property type="entry name" value="Depp_CoAkinase"/>
</dbReference>
<evidence type="ECO:0000256" key="4">
    <source>
        <dbReference type="ARBA" id="ARBA00022993"/>
    </source>
</evidence>
<comment type="similarity">
    <text evidence="1 5">Belongs to the CoaE family.</text>
</comment>
<keyword evidence="9" id="KW-1185">Reference proteome</keyword>
<evidence type="ECO:0000256" key="6">
    <source>
        <dbReference type="NCBIfam" id="TIGR00152"/>
    </source>
</evidence>
<evidence type="ECO:0000256" key="2">
    <source>
        <dbReference type="ARBA" id="ARBA00022741"/>
    </source>
</evidence>
<evidence type="ECO:0000313" key="9">
    <source>
        <dbReference type="Proteomes" id="UP000287243"/>
    </source>
</evidence>
<keyword evidence="5 8" id="KW-0808">Transferase</keyword>
<dbReference type="NCBIfam" id="TIGR00152">
    <property type="entry name" value="dephospho-CoA kinase"/>
    <property type="match status" value="1"/>
</dbReference>
<feature type="region of interest" description="Disordered" evidence="7">
    <location>
        <begin position="14"/>
        <end position="34"/>
    </location>
</feature>
<dbReference type="GO" id="GO:0015937">
    <property type="term" value="P:coenzyme A biosynthetic process"/>
    <property type="evidence" value="ECO:0007669"/>
    <property type="project" value="UniProtKB-UniRule"/>
</dbReference>
<comment type="subcellular location">
    <subcellularLocation>
        <location evidence="5">Cytoplasm</location>
    </subcellularLocation>
</comment>
<dbReference type="PANTHER" id="PTHR10695:SF46">
    <property type="entry name" value="BIFUNCTIONAL COENZYME A SYNTHASE-RELATED"/>
    <property type="match status" value="1"/>
</dbReference>
<dbReference type="SUPFAM" id="SSF52540">
    <property type="entry name" value="P-loop containing nucleoside triphosphate hydrolases"/>
    <property type="match status" value="1"/>
</dbReference>
<evidence type="ECO:0000256" key="5">
    <source>
        <dbReference type="HAMAP-Rule" id="MF_00376"/>
    </source>
</evidence>
<dbReference type="Pfam" id="PF01121">
    <property type="entry name" value="CoaE"/>
    <property type="match status" value="1"/>
</dbReference>
<dbReference type="InterPro" id="IPR027417">
    <property type="entry name" value="P-loop_NTPase"/>
</dbReference>
<proteinExistence type="inferred from homology"/>
<feature type="binding site" evidence="5">
    <location>
        <begin position="51"/>
        <end position="56"/>
    </location>
    <ligand>
        <name>ATP</name>
        <dbReference type="ChEBI" id="CHEBI:30616"/>
    </ligand>
</feature>
<gene>
    <name evidence="5" type="primary">coaE</name>
    <name evidence="8" type="ORF">BU251_01310</name>
</gene>
<evidence type="ECO:0000256" key="7">
    <source>
        <dbReference type="SAM" id="MobiDB-lite"/>
    </source>
</evidence>
<dbReference type="GO" id="GO:0005737">
    <property type="term" value="C:cytoplasm"/>
    <property type="evidence" value="ECO:0007669"/>
    <property type="project" value="UniProtKB-SubCell"/>
</dbReference>
<reference evidence="8 9" key="1">
    <citation type="submission" date="2017-01" db="EMBL/GenBank/DDBJ databases">
        <title>First insights into the biology of 'candidatus Vampirococcus archaeovorus'.</title>
        <authorList>
            <person name="Kizina J."/>
            <person name="Jordan S."/>
            <person name="Stueber K."/>
            <person name="Reinhardt R."/>
            <person name="Harder J."/>
        </authorList>
    </citation>
    <scope>NUCLEOTIDE SEQUENCE [LARGE SCALE GENOMIC DNA]</scope>
    <source>
        <strain evidence="8 9">LiM</strain>
    </source>
</reference>
<evidence type="ECO:0000256" key="3">
    <source>
        <dbReference type="ARBA" id="ARBA00022840"/>
    </source>
</evidence>
<dbReference type="CDD" id="cd02022">
    <property type="entry name" value="DPCK"/>
    <property type="match status" value="1"/>
</dbReference>
<keyword evidence="3 5" id="KW-0067">ATP-binding</keyword>